<dbReference type="SUPFAM" id="SSF48179">
    <property type="entry name" value="6-phosphogluconate dehydrogenase C-terminal domain-like"/>
    <property type="match status" value="1"/>
</dbReference>
<gene>
    <name evidence="7" type="ORF">DD238_008309</name>
</gene>
<organism evidence="7 8">
    <name type="scientific">Peronospora effusa</name>
    <dbReference type="NCBI Taxonomy" id="542832"/>
    <lineage>
        <taxon>Eukaryota</taxon>
        <taxon>Sar</taxon>
        <taxon>Stramenopiles</taxon>
        <taxon>Oomycota</taxon>
        <taxon>Peronosporomycetes</taxon>
        <taxon>Peronosporales</taxon>
        <taxon>Peronosporaceae</taxon>
        <taxon>Peronospora</taxon>
    </lineage>
</organism>
<dbReference type="GO" id="GO:0005737">
    <property type="term" value="C:cytoplasm"/>
    <property type="evidence" value="ECO:0007669"/>
    <property type="project" value="TreeGrafter"/>
</dbReference>
<proteinExistence type="inferred from homology"/>
<dbReference type="Pfam" id="PF08546">
    <property type="entry name" value="ApbA_C"/>
    <property type="match status" value="1"/>
</dbReference>
<evidence type="ECO:0000256" key="1">
    <source>
        <dbReference type="ARBA" id="ARBA00007870"/>
    </source>
</evidence>
<reference evidence="7 8" key="1">
    <citation type="submission" date="2018-06" db="EMBL/GenBank/DDBJ databases">
        <title>Comparative genomics of downy mildews reveals potential adaptations to biotrophy.</title>
        <authorList>
            <person name="Fletcher K."/>
            <person name="Klosterman S.J."/>
            <person name="Derevnina L."/>
            <person name="Martin F."/>
            <person name="Koike S."/>
            <person name="Reyes Chin-Wo S."/>
            <person name="Mou B."/>
            <person name="Michelmore R."/>
        </authorList>
    </citation>
    <scope>NUCLEOTIDE SEQUENCE [LARGE SCALE GENOMIC DNA]</scope>
    <source>
        <strain evidence="7 8">R14</strain>
    </source>
</reference>
<evidence type="ECO:0000256" key="4">
    <source>
        <dbReference type="SAM" id="Phobius"/>
    </source>
</evidence>
<dbReference type="InterPro" id="IPR013332">
    <property type="entry name" value="KPR_N"/>
</dbReference>
<dbReference type="GO" id="GO:0050661">
    <property type="term" value="F:NADP binding"/>
    <property type="evidence" value="ECO:0007669"/>
    <property type="project" value="TreeGrafter"/>
</dbReference>
<dbReference type="Gene3D" id="1.10.1040.10">
    <property type="entry name" value="N-(1-d-carboxylethyl)-l-norvaline Dehydrogenase, domain 2"/>
    <property type="match status" value="1"/>
</dbReference>
<dbReference type="InterPro" id="IPR008927">
    <property type="entry name" value="6-PGluconate_DH-like_C_sf"/>
</dbReference>
<sequence length="708" mass="79455">MMLRVWRRRWVSAMSNSRTLRAAIHFPYSIVTSQEASVSPRTNELRVGVLGLGAIGTIFFTRLGLLATDFKKNELPILHVEAFIKREQFGVWTSKMKSKLSLEGQRRETLEFQVHSDEKVATVENAPNVRVRTLENTGEDGHGNKLDILLVAVKTYDSVGVIRELREKKRHLLKHDALCVLLQNGLGEVPQEEEGRRIEDRWQFASGVTFVGGRVLRFGSVVTSGLETGKTYIAPFDVPGMEKEINVTREEMLWRKESDAKMHMLARVFLAADTDLSGKLVYIMDSFFPQMMLRVWRRRWVSAMSNSRTLRAAIHFPYSIVTSQEASVSPRTNELRVGVLGLGAIGTIFFTRLGLLATDFKKNELPILHVEAFIKREQFGVWTSKMKSKLSLEGQRRETLEFQVHSDEKVATVENAPNVRVRTLENTGEDGHGNKLDILLVAVKTYDSVGVIRELREKKRHLLKHDALCVLLQNGLGEVPQEEEGRRIEDRWQFASGVTFVGGRVLRFGSVVTSGLETGKTYIAPFDVPGMEKEINVTREEMLWRKESDAKMHMLARVFLAAGLHCEVLDANEMQAMLWRKLIVNAAINPVASLLDAPNRSVASTEGSRHCVNLVVQEAIAVANCEKIPLNCSYKELVEDIFEVALNTGANVCSMLADLRREIDAITGRIVAGGKRHGVPTPTNELLLSLIKALEDEGSRRICTSSVS</sequence>
<feature type="transmembrane region" description="Helical" evidence="4">
    <location>
        <begin position="47"/>
        <end position="67"/>
    </location>
</feature>
<dbReference type="InterPro" id="IPR013752">
    <property type="entry name" value="KPA_reductase"/>
</dbReference>
<feature type="domain" description="Ketopantoate reductase N-terminal" evidence="5">
    <location>
        <begin position="338"/>
        <end position="526"/>
    </location>
</feature>
<evidence type="ECO:0000259" key="5">
    <source>
        <dbReference type="Pfam" id="PF02558"/>
    </source>
</evidence>
<evidence type="ECO:0000259" key="6">
    <source>
        <dbReference type="Pfam" id="PF08546"/>
    </source>
</evidence>
<dbReference type="AlphaFoldDB" id="A0A3M6V7M2"/>
<comment type="caution">
    <text evidence="7">The sequence shown here is derived from an EMBL/GenBank/DDBJ whole genome shotgun (WGS) entry which is preliminary data.</text>
</comment>
<dbReference type="InterPro" id="IPR050838">
    <property type="entry name" value="Ketopantoate_reductase"/>
</dbReference>
<evidence type="ECO:0000313" key="7">
    <source>
        <dbReference type="EMBL" id="RMX62319.1"/>
    </source>
</evidence>
<protein>
    <recommendedName>
        <fullName evidence="9">Ketopantoate reductase C-terminal domain-containing protein</fullName>
    </recommendedName>
</protein>
<dbReference type="STRING" id="542832.A0A3M6V7M2"/>
<evidence type="ECO:0000256" key="3">
    <source>
        <dbReference type="ARBA" id="ARBA00023002"/>
    </source>
</evidence>
<dbReference type="VEuPathDB" id="FungiDB:DD237_005791"/>
<feature type="domain" description="Ketopantoate reductase C-terminal" evidence="6">
    <location>
        <begin position="574"/>
        <end position="695"/>
    </location>
</feature>
<evidence type="ECO:0008006" key="9">
    <source>
        <dbReference type="Google" id="ProtNLM"/>
    </source>
</evidence>
<dbReference type="EMBL" id="QLLG01000715">
    <property type="protein sequence ID" value="RMX62319.1"/>
    <property type="molecule type" value="Genomic_DNA"/>
</dbReference>
<keyword evidence="8" id="KW-1185">Reference proteome</keyword>
<keyword evidence="2" id="KW-0521">NADP</keyword>
<dbReference type="GO" id="GO:0008677">
    <property type="term" value="F:2-dehydropantoate 2-reductase activity"/>
    <property type="evidence" value="ECO:0007669"/>
    <property type="project" value="TreeGrafter"/>
</dbReference>
<evidence type="ECO:0000256" key="2">
    <source>
        <dbReference type="ARBA" id="ARBA00022857"/>
    </source>
</evidence>
<dbReference type="Gene3D" id="3.40.50.720">
    <property type="entry name" value="NAD(P)-binding Rossmann-like Domain"/>
    <property type="match status" value="2"/>
</dbReference>
<dbReference type="Pfam" id="PF02558">
    <property type="entry name" value="ApbA"/>
    <property type="match status" value="2"/>
</dbReference>
<dbReference type="PANTHER" id="PTHR43765">
    <property type="entry name" value="2-DEHYDROPANTOATE 2-REDUCTASE-RELATED"/>
    <property type="match status" value="1"/>
</dbReference>
<feature type="domain" description="Ketopantoate reductase N-terminal" evidence="5">
    <location>
        <begin position="48"/>
        <end position="236"/>
    </location>
</feature>
<dbReference type="Proteomes" id="UP000282087">
    <property type="component" value="Unassembled WGS sequence"/>
</dbReference>
<keyword evidence="4" id="KW-1133">Transmembrane helix</keyword>
<comment type="similarity">
    <text evidence="1">Belongs to the ketopantoate reductase family.</text>
</comment>
<keyword evidence="4" id="KW-0812">Transmembrane</keyword>
<dbReference type="PANTHER" id="PTHR43765:SF2">
    <property type="entry name" value="2-DEHYDROPANTOATE 2-REDUCTASE"/>
    <property type="match status" value="1"/>
</dbReference>
<keyword evidence="4" id="KW-0472">Membrane</keyword>
<dbReference type="InterPro" id="IPR013328">
    <property type="entry name" value="6PGD_dom2"/>
</dbReference>
<evidence type="ECO:0000313" key="8">
    <source>
        <dbReference type="Proteomes" id="UP000282087"/>
    </source>
</evidence>
<accession>A0A3M6V7M2</accession>
<name>A0A3M6V7M2_9STRA</name>
<keyword evidence="3" id="KW-0560">Oxidoreductase</keyword>